<dbReference type="SUPFAM" id="SSF47661">
    <property type="entry name" value="t-snare proteins"/>
    <property type="match status" value="1"/>
</dbReference>
<name>A0AAD4PY60_9EURO</name>
<proteinExistence type="inferred from homology"/>
<evidence type="ECO:0000313" key="5">
    <source>
        <dbReference type="Proteomes" id="UP001201262"/>
    </source>
</evidence>
<dbReference type="RefSeq" id="XP_046069955.1">
    <property type="nucleotide sequence ID" value="XM_046216826.1"/>
</dbReference>
<keyword evidence="2" id="KW-0812">Transmembrane</keyword>
<evidence type="ECO:0000256" key="2">
    <source>
        <dbReference type="SAM" id="Phobius"/>
    </source>
</evidence>
<reference evidence="4" key="1">
    <citation type="submission" date="2021-12" db="EMBL/GenBank/DDBJ databases">
        <title>Convergent genome expansion in fungi linked to evolution of root-endophyte symbiosis.</title>
        <authorList>
            <consortium name="DOE Joint Genome Institute"/>
            <person name="Ke Y.-H."/>
            <person name="Bonito G."/>
            <person name="Liao H.-L."/>
            <person name="Looney B."/>
            <person name="Rojas-Flechas A."/>
            <person name="Nash J."/>
            <person name="Hameed K."/>
            <person name="Schadt C."/>
            <person name="Martin F."/>
            <person name="Crous P.W."/>
            <person name="Miettinen O."/>
            <person name="Magnuson J.K."/>
            <person name="Labbe J."/>
            <person name="Jacobson D."/>
            <person name="Doktycz M.J."/>
            <person name="Veneault-Fourrey C."/>
            <person name="Kuo A."/>
            <person name="Mondo S."/>
            <person name="Calhoun S."/>
            <person name="Riley R."/>
            <person name="Ohm R."/>
            <person name="LaButti K."/>
            <person name="Andreopoulos B."/>
            <person name="Pangilinan J."/>
            <person name="Nolan M."/>
            <person name="Tritt A."/>
            <person name="Clum A."/>
            <person name="Lipzen A."/>
            <person name="Daum C."/>
            <person name="Barry K."/>
            <person name="Grigoriev I.V."/>
            <person name="Vilgalys R."/>
        </authorList>
    </citation>
    <scope>NUCLEOTIDE SEQUENCE</scope>
    <source>
        <strain evidence="4">PMI_201</strain>
    </source>
</reference>
<dbReference type="GO" id="GO:0000149">
    <property type="term" value="F:SNARE binding"/>
    <property type="evidence" value="ECO:0007669"/>
    <property type="project" value="TreeGrafter"/>
</dbReference>
<sequence length="301" mass="34238">MNGNNKYGDADLERGQDSYELKENYNSTTREILDQCRRINTEIAKLRQKRERQLHTAQQAVLDSSNGATDRQTRRSLDIIESEIMQMLQQTRSFLNDLKENLQRNHDSSTMAGVSTLTYPQVGLVGRNLEEEVQQLRKSQVEFDRTLRDQVRRRYEIANSTATSQEIDSSVENVMSGQIQVFQSTQGGRRQGAMGTHLAVVDRSAAIRKIEDDLISLSHVSQEVSELVQRQEPMIEEIDKNAQVTQENIVKANDNLIKAIFSAKNARRYKWYILLVCLTILAVVIAVPVAWCEVNHACGAK</sequence>
<dbReference type="GO" id="GO:0012505">
    <property type="term" value="C:endomembrane system"/>
    <property type="evidence" value="ECO:0007669"/>
    <property type="project" value="TreeGrafter"/>
</dbReference>
<keyword evidence="2" id="KW-1133">Transmembrane helix</keyword>
<comment type="caution">
    <text evidence="4">The sequence shown here is derived from an EMBL/GenBank/DDBJ whole genome shotgun (WGS) entry which is preliminary data.</text>
</comment>
<dbReference type="GO" id="GO:0048278">
    <property type="term" value="P:vesicle docking"/>
    <property type="evidence" value="ECO:0007669"/>
    <property type="project" value="TreeGrafter"/>
</dbReference>
<protein>
    <submittedName>
        <fullName evidence="4">SNARE domain protein</fullName>
    </submittedName>
</protein>
<evidence type="ECO:0000256" key="1">
    <source>
        <dbReference type="ARBA" id="ARBA00009063"/>
    </source>
</evidence>
<gene>
    <name evidence="4" type="ORF">BGW36DRAFT_384664</name>
</gene>
<dbReference type="GO" id="GO:0006906">
    <property type="term" value="P:vesicle fusion"/>
    <property type="evidence" value="ECO:0007669"/>
    <property type="project" value="TreeGrafter"/>
</dbReference>
<dbReference type="EMBL" id="JAJTJA010000009">
    <property type="protein sequence ID" value="KAH8694285.1"/>
    <property type="molecule type" value="Genomic_DNA"/>
</dbReference>
<dbReference type="Proteomes" id="UP001201262">
    <property type="component" value="Unassembled WGS sequence"/>
</dbReference>
<dbReference type="GO" id="GO:0006886">
    <property type="term" value="P:intracellular protein transport"/>
    <property type="evidence" value="ECO:0007669"/>
    <property type="project" value="TreeGrafter"/>
</dbReference>
<dbReference type="GO" id="GO:0005886">
    <property type="term" value="C:plasma membrane"/>
    <property type="evidence" value="ECO:0007669"/>
    <property type="project" value="TreeGrafter"/>
</dbReference>
<organism evidence="4 5">
    <name type="scientific">Talaromyces proteolyticus</name>
    <dbReference type="NCBI Taxonomy" id="1131652"/>
    <lineage>
        <taxon>Eukaryota</taxon>
        <taxon>Fungi</taxon>
        <taxon>Dikarya</taxon>
        <taxon>Ascomycota</taxon>
        <taxon>Pezizomycotina</taxon>
        <taxon>Eurotiomycetes</taxon>
        <taxon>Eurotiomycetidae</taxon>
        <taxon>Eurotiales</taxon>
        <taxon>Trichocomaceae</taxon>
        <taxon>Talaromyces</taxon>
        <taxon>Talaromyces sect. Bacilispori</taxon>
    </lineage>
</organism>
<dbReference type="InterPro" id="IPR010989">
    <property type="entry name" value="SNARE"/>
</dbReference>
<accession>A0AAD4PY60</accession>
<feature type="transmembrane region" description="Helical" evidence="2">
    <location>
        <begin position="271"/>
        <end position="291"/>
    </location>
</feature>
<keyword evidence="2" id="KW-0472">Membrane</keyword>
<dbReference type="GO" id="GO:0031201">
    <property type="term" value="C:SNARE complex"/>
    <property type="evidence" value="ECO:0007669"/>
    <property type="project" value="TreeGrafter"/>
</dbReference>
<dbReference type="GO" id="GO:0005484">
    <property type="term" value="F:SNAP receptor activity"/>
    <property type="evidence" value="ECO:0007669"/>
    <property type="project" value="TreeGrafter"/>
</dbReference>
<dbReference type="Gene3D" id="1.20.58.70">
    <property type="match status" value="1"/>
</dbReference>
<dbReference type="PROSITE" id="PS50192">
    <property type="entry name" value="T_SNARE"/>
    <property type="match status" value="1"/>
</dbReference>
<dbReference type="PANTHER" id="PTHR19957:SF380">
    <property type="entry name" value="SYNTAXIN FAMILY PROTEIN"/>
    <property type="match status" value="1"/>
</dbReference>
<dbReference type="PANTHER" id="PTHR19957">
    <property type="entry name" value="SYNTAXIN"/>
    <property type="match status" value="1"/>
</dbReference>
<comment type="similarity">
    <text evidence="1">Belongs to the syntaxin family.</text>
</comment>
<dbReference type="SMART" id="SM00397">
    <property type="entry name" value="t_SNARE"/>
    <property type="match status" value="1"/>
</dbReference>
<keyword evidence="5" id="KW-1185">Reference proteome</keyword>
<feature type="domain" description="T-SNARE coiled-coil homology" evidence="3">
    <location>
        <begin position="197"/>
        <end position="259"/>
    </location>
</feature>
<dbReference type="GO" id="GO:0006887">
    <property type="term" value="P:exocytosis"/>
    <property type="evidence" value="ECO:0007669"/>
    <property type="project" value="TreeGrafter"/>
</dbReference>
<dbReference type="GeneID" id="70247113"/>
<dbReference type="AlphaFoldDB" id="A0AAD4PY60"/>
<dbReference type="Pfam" id="PF05739">
    <property type="entry name" value="SNARE"/>
    <property type="match status" value="1"/>
</dbReference>
<evidence type="ECO:0000313" key="4">
    <source>
        <dbReference type="EMBL" id="KAH8694285.1"/>
    </source>
</evidence>
<dbReference type="InterPro" id="IPR045242">
    <property type="entry name" value="Syntaxin"/>
</dbReference>
<evidence type="ECO:0000259" key="3">
    <source>
        <dbReference type="PROSITE" id="PS50192"/>
    </source>
</evidence>
<dbReference type="Gene3D" id="1.20.5.110">
    <property type="match status" value="1"/>
</dbReference>
<dbReference type="InterPro" id="IPR000727">
    <property type="entry name" value="T_SNARE_dom"/>
</dbReference>